<feature type="transmembrane region" description="Helical" evidence="8">
    <location>
        <begin position="489"/>
        <end position="507"/>
    </location>
</feature>
<organism evidence="10 11">
    <name type="scientific">Formimonas warabiya</name>
    <dbReference type="NCBI Taxonomy" id="1761012"/>
    <lineage>
        <taxon>Bacteria</taxon>
        <taxon>Bacillati</taxon>
        <taxon>Bacillota</taxon>
        <taxon>Clostridia</taxon>
        <taxon>Eubacteriales</taxon>
        <taxon>Peptococcaceae</taxon>
        <taxon>Candidatus Formimonas</taxon>
    </lineage>
</organism>
<dbReference type="GO" id="GO:0015648">
    <property type="term" value="F:lipid-linked peptidoglycan transporter activity"/>
    <property type="evidence" value="ECO:0007669"/>
    <property type="project" value="UniProtKB-UniRule"/>
</dbReference>
<feature type="transmembrane region" description="Helical" evidence="8">
    <location>
        <begin position="164"/>
        <end position="184"/>
    </location>
</feature>
<dbReference type="InterPro" id="IPR004268">
    <property type="entry name" value="MurJ"/>
</dbReference>
<dbReference type="GO" id="GO:0008360">
    <property type="term" value="P:regulation of cell shape"/>
    <property type="evidence" value="ECO:0007669"/>
    <property type="project" value="UniProtKB-UniRule"/>
</dbReference>
<dbReference type="AlphaFoldDB" id="A0A3G1KSC4"/>
<evidence type="ECO:0000256" key="3">
    <source>
        <dbReference type="ARBA" id="ARBA00022692"/>
    </source>
</evidence>
<dbReference type="GO" id="GO:0034204">
    <property type="term" value="P:lipid translocation"/>
    <property type="evidence" value="ECO:0007669"/>
    <property type="project" value="TreeGrafter"/>
</dbReference>
<evidence type="ECO:0000256" key="2">
    <source>
        <dbReference type="ARBA" id="ARBA00022475"/>
    </source>
</evidence>
<keyword evidence="8 9" id="KW-0961">Cell wall biogenesis/degradation</keyword>
<sequence length="529" mass="56804">MPDHTRVVKAAGLIMVAMVISRILGFLRDIIIYAQFGQNRITDAYNAAFSIPDFLYMLLVGGALSSSFIPVFSSYIATGKEEEGWEVAGIVVSVMLSLLGVGVMIGYIFTPQLIVLLVPGFDPRAMDLTVFLTRVMFVQVIFMALSGISMGILNSYKNFTAPALGSILYNLGIIVFGVLLGGTIEARWPGYGIAGFSIGVVVGAAANFLVQVPALWKIGLKFRPSFNIFHPGVIRLGTLMVPVLLGLSISELNLFVNQNLASSLSAGGISALRNAQRLMQLPIGIFAVAIAVAVFPTLTGHAARQEKQEFKKMASLGLRSVIFITLPCAVGLAVLRVPIFRFMFENGKFTHEDALAAGDALFYYCIGLFAYSSIHVLSRTFYALHDTKAPVFASVCAIGTNIGLSLLLIGPMEERGLALAYSLAGIINMIVLLGMLRRKIGPMDGGHILLSFGQTLFASALMGAASFYAAQFSMGLWGVATKMSQLGQVFFAVAVGVIVFGAVAMIFHMEEAEMVAGILGRRFRKKTGK</sequence>
<dbReference type="CDD" id="cd13123">
    <property type="entry name" value="MATE_MurJ_like"/>
    <property type="match status" value="1"/>
</dbReference>
<feature type="transmembrane region" description="Helical" evidence="8">
    <location>
        <begin position="416"/>
        <end position="436"/>
    </location>
</feature>
<evidence type="ECO:0000256" key="8">
    <source>
        <dbReference type="HAMAP-Rule" id="MF_02078"/>
    </source>
</evidence>
<dbReference type="UniPathway" id="UPA00219"/>
<dbReference type="NCBIfam" id="TIGR01695">
    <property type="entry name" value="murJ_mviN"/>
    <property type="match status" value="1"/>
</dbReference>
<dbReference type="Pfam" id="PF03023">
    <property type="entry name" value="MurJ"/>
    <property type="match status" value="1"/>
</dbReference>
<keyword evidence="7 8" id="KW-0472">Membrane</keyword>
<dbReference type="KEGG" id="fwa:DCMF_11790"/>
<feature type="transmembrane region" description="Helical" evidence="8">
    <location>
        <begin position="448"/>
        <end position="469"/>
    </location>
</feature>
<evidence type="ECO:0000256" key="1">
    <source>
        <dbReference type="ARBA" id="ARBA00004651"/>
    </source>
</evidence>
<reference evidence="10 11" key="1">
    <citation type="submission" date="2016-10" db="EMBL/GenBank/DDBJ databases">
        <title>Complete Genome Sequence of Peptococcaceae strain DCMF.</title>
        <authorList>
            <person name="Edwards R.J."/>
            <person name="Holland S.I."/>
            <person name="Deshpande N.P."/>
            <person name="Wong Y.K."/>
            <person name="Ertan H."/>
            <person name="Manefield M."/>
            <person name="Russell T.L."/>
            <person name="Lee M.J."/>
        </authorList>
    </citation>
    <scope>NUCLEOTIDE SEQUENCE [LARGE SCALE GENOMIC DNA]</scope>
    <source>
        <strain evidence="10 11">DCMF</strain>
    </source>
</reference>
<dbReference type="Proteomes" id="UP000323521">
    <property type="component" value="Chromosome"/>
</dbReference>
<feature type="transmembrane region" description="Helical" evidence="8">
    <location>
        <begin position="190"/>
        <end position="216"/>
    </location>
</feature>
<evidence type="ECO:0000256" key="7">
    <source>
        <dbReference type="ARBA" id="ARBA00023136"/>
    </source>
</evidence>
<evidence type="ECO:0000256" key="4">
    <source>
        <dbReference type="ARBA" id="ARBA00022960"/>
    </source>
</evidence>
<dbReference type="GO" id="GO:0005886">
    <property type="term" value="C:plasma membrane"/>
    <property type="evidence" value="ECO:0007669"/>
    <property type="project" value="UniProtKB-SubCell"/>
</dbReference>
<evidence type="ECO:0000313" key="11">
    <source>
        <dbReference type="Proteomes" id="UP000323521"/>
    </source>
</evidence>
<keyword evidence="5 8" id="KW-0573">Peptidoglycan synthesis</keyword>
<dbReference type="GO" id="GO:0071555">
    <property type="term" value="P:cell wall organization"/>
    <property type="evidence" value="ECO:0007669"/>
    <property type="project" value="UniProtKB-UniRule"/>
</dbReference>
<keyword evidence="8 9" id="KW-0813">Transport</keyword>
<dbReference type="PANTHER" id="PTHR47019">
    <property type="entry name" value="LIPID II FLIPPASE MURJ"/>
    <property type="match status" value="1"/>
</dbReference>
<feature type="transmembrane region" description="Helical" evidence="8">
    <location>
        <begin position="87"/>
        <end position="109"/>
    </location>
</feature>
<feature type="transmembrane region" description="Helical" evidence="8">
    <location>
        <begin position="54"/>
        <end position="75"/>
    </location>
</feature>
<dbReference type="PRINTS" id="PR01806">
    <property type="entry name" value="VIRFACTRMVIN"/>
</dbReference>
<feature type="transmembrane region" description="Helical" evidence="8">
    <location>
        <begin position="129"/>
        <end position="152"/>
    </location>
</feature>
<comment type="pathway">
    <text evidence="8">Cell wall biogenesis; peptidoglycan biosynthesis.</text>
</comment>
<keyword evidence="6 8" id="KW-1133">Transmembrane helix</keyword>
<feature type="transmembrane region" description="Helical" evidence="8">
    <location>
        <begin position="12"/>
        <end position="34"/>
    </location>
</feature>
<name>A0A3G1KSC4_FORW1</name>
<evidence type="ECO:0000313" key="10">
    <source>
        <dbReference type="EMBL" id="ATW25358.1"/>
    </source>
</evidence>
<keyword evidence="2 8" id="KW-1003">Cell membrane</keyword>
<comment type="function">
    <text evidence="8 9">Involved in peptidoglycan biosynthesis. Transports lipid-linked peptidoglycan precursors from the inner to the outer leaflet of the cytoplasmic membrane.</text>
</comment>
<evidence type="ECO:0000256" key="6">
    <source>
        <dbReference type="ARBA" id="ARBA00022989"/>
    </source>
</evidence>
<evidence type="ECO:0000256" key="5">
    <source>
        <dbReference type="ARBA" id="ARBA00022984"/>
    </source>
</evidence>
<dbReference type="HAMAP" id="MF_02078">
    <property type="entry name" value="MurJ_MviN"/>
    <property type="match status" value="1"/>
</dbReference>
<accession>A0A3G1KSC4</accession>
<dbReference type="PANTHER" id="PTHR47019:SF1">
    <property type="entry name" value="LIPID II FLIPPASE MURJ"/>
    <property type="match status" value="1"/>
</dbReference>
<feature type="transmembrane region" description="Helical" evidence="8">
    <location>
        <begin position="360"/>
        <end position="377"/>
    </location>
</feature>
<feature type="transmembrane region" description="Helical" evidence="8">
    <location>
        <begin position="321"/>
        <end position="340"/>
    </location>
</feature>
<gene>
    <name evidence="8" type="primary">murJ</name>
    <name evidence="10" type="ORF">DCMF_11790</name>
</gene>
<dbReference type="RefSeq" id="WP_148134616.1">
    <property type="nucleotide sequence ID" value="NZ_CP017634.1"/>
</dbReference>
<evidence type="ECO:0000256" key="9">
    <source>
        <dbReference type="PIRNR" id="PIRNR002869"/>
    </source>
</evidence>
<proteinExistence type="inferred from homology"/>
<feature type="transmembrane region" description="Helical" evidence="8">
    <location>
        <begin position="389"/>
        <end position="410"/>
    </location>
</feature>
<feature type="transmembrane region" description="Helical" evidence="8">
    <location>
        <begin position="281"/>
        <end position="300"/>
    </location>
</feature>
<keyword evidence="11" id="KW-1185">Reference proteome</keyword>
<dbReference type="EMBL" id="CP017634">
    <property type="protein sequence ID" value="ATW25358.1"/>
    <property type="molecule type" value="Genomic_DNA"/>
</dbReference>
<protein>
    <recommendedName>
        <fullName evidence="8">Probable lipid II flippase MurJ</fullName>
    </recommendedName>
</protein>
<keyword evidence="4 8" id="KW-0133">Cell shape</keyword>
<feature type="transmembrane region" description="Helical" evidence="8">
    <location>
        <begin position="228"/>
        <end position="249"/>
    </location>
</feature>
<dbReference type="InterPro" id="IPR051050">
    <property type="entry name" value="Lipid_II_flippase_MurJ/MviN"/>
</dbReference>
<dbReference type="PIRSF" id="PIRSF002869">
    <property type="entry name" value="MviN"/>
    <property type="match status" value="1"/>
</dbReference>
<dbReference type="OrthoDB" id="9804143at2"/>
<keyword evidence="3 8" id="KW-0812">Transmembrane</keyword>
<comment type="similarity">
    <text evidence="8 9">Belongs to the MurJ/MviN family.</text>
</comment>
<dbReference type="GO" id="GO:0009252">
    <property type="term" value="P:peptidoglycan biosynthetic process"/>
    <property type="evidence" value="ECO:0007669"/>
    <property type="project" value="UniProtKB-UniRule"/>
</dbReference>
<comment type="subcellular location">
    <subcellularLocation>
        <location evidence="1 8">Cell membrane</location>
        <topology evidence="1 8">Multi-pass membrane protein</topology>
    </subcellularLocation>
</comment>